<accession>A0A9P5XE19</accession>
<sequence length="188" mass="20199">MDSFFNTFTNITEPRPTLPSLRSLNLPIPRISKGRADTTSTNTSPINDFNELAYATNNAPHWAKMRSTSNSSARSTSSSTSNSFNSRTPSPTPSETSLASTSSTRSNGSFRLVPCDLENADAVVLVTEPTDGSSRGKATLLVGTAAQPYRQPSTRPVAKGARVHPYKITSSQGLSRRSSMLSINSRLD</sequence>
<name>A0A9P5XE19_9AGAR</name>
<feature type="region of interest" description="Disordered" evidence="1">
    <location>
        <begin position="1"/>
        <end position="24"/>
    </location>
</feature>
<feature type="region of interest" description="Disordered" evidence="1">
    <location>
        <begin position="63"/>
        <end position="107"/>
    </location>
</feature>
<feature type="compositionally biased region" description="Polar residues" evidence="1">
    <location>
        <begin position="1"/>
        <end position="12"/>
    </location>
</feature>
<feature type="compositionally biased region" description="Low complexity" evidence="1">
    <location>
        <begin position="66"/>
        <end position="107"/>
    </location>
</feature>
<dbReference type="AlphaFoldDB" id="A0A9P5XE19"/>
<proteinExistence type="predicted"/>
<feature type="region of interest" description="Disordered" evidence="1">
    <location>
        <begin position="169"/>
        <end position="188"/>
    </location>
</feature>
<dbReference type="Proteomes" id="UP000807342">
    <property type="component" value="Unassembled WGS sequence"/>
</dbReference>
<gene>
    <name evidence="2" type="ORF">P691DRAFT_774786</name>
</gene>
<organism evidence="2 3">
    <name type="scientific">Macrolepiota fuliginosa MF-IS2</name>
    <dbReference type="NCBI Taxonomy" id="1400762"/>
    <lineage>
        <taxon>Eukaryota</taxon>
        <taxon>Fungi</taxon>
        <taxon>Dikarya</taxon>
        <taxon>Basidiomycota</taxon>
        <taxon>Agaricomycotina</taxon>
        <taxon>Agaricomycetes</taxon>
        <taxon>Agaricomycetidae</taxon>
        <taxon>Agaricales</taxon>
        <taxon>Agaricineae</taxon>
        <taxon>Agaricaceae</taxon>
        <taxon>Macrolepiota</taxon>
    </lineage>
</organism>
<evidence type="ECO:0000313" key="2">
    <source>
        <dbReference type="EMBL" id="KAF9449299.1"/>
    </source>
</evidence>
<evidence type="ECO:0000256" key="1">
    <source>
        <dbReference type="SAM" id="MobiDB-lite"/>
    </source>
</evidence>
<comment type="caution">
    <text evidence="2">The sequence shown here is derived from an EMBL/GenBank/DDBJ whole genome shotgun (WGS) entry which is preliminary data.</text>
</comment>
<dbReference type="EMBL" id="MU151135">
    <property type="protein sequence ID" value="KAF9449299.1"/>
    <property type="molecule type" value="Genomic_DNA"/>
</dbReference>
<feature type="region of interest" description="Disordered" evidence="1">
    <location>
        <begin position="143"/>
        <end position="164"/>
    </location>
</feature>
<protein>
    <submittedName>
        <fullName evidence="2">Uncharacterized protein</fullName>
    </submittedName>
</protein>
<reference evidence="2" key="1">
    <citation type="submission" date="2020-11" db="EMBL/GenBank/DDBJ databases">
        <authorList>
            <consortium name="DOE Joint Genome Institute"/>
            <person name="Ahrendt S."/>
            <person name="Riley R."/>
            <person name="Andreopoulos W."/>
            <person name="Labutti K."/>
            <person name="Pangilinan J."/>
            <person name="Ruiz-Duenas F.J."/>
            <person name="Barrasa J.M."/>
            <person name="Sanchez-Garcia M."/>
            <person name="Camarero S."/>
            <person name="Miyauchi S."/>
            <person name="Serrano A."/>
            <person name="Linde D."/>
            <person name="Babiker R."/>
            <person name="Drula E."/>
            <person name="Ayuso-Fernandez I."/>
            <person name="Pacheco R."/>
            <person name="Padilla G."/>
            <person name="Ferreira P."/>
            <person name="Barriuso J."/>
            <person name="Kellner H."/>
            <person name="Castanera R."/>
            <person name="Alfaro M."/>
            <person name="Ramirez L."/>
            <person name="Pisabarro A.G."/>
            <person name="Kuo A."/>
            <person name="Tritt A."/>
            <person name="Lipzen A."/>
            <person name="He G."/>
            <person name="Yan M."/>
            <person name="Ng V."/>
            <person name="Cullen D."/>
            <person name="Martin F."/>
            <person name="Rosso M.-N."/>
            <person name="Henrissat B."/>
            <person name="Hibbett D."/>
            <person name="Martinez A.T."/>
            <person name="Grigoriev I.V."/>
        </authorList>
    </citation>
    <scope>NUCLEOTIDE SEQUENCE</scope>
    <source>
        <strain evidence="2">MF-IS2</strain>
    </source>
</reference>
<dbReference type="OrthoDB" id="3267542at2759"/>
<keyword evidence="3" id="KW-1185">Reference proteome</keyword>
<evidence type="ECO:0000313" key="3">
    <source>
        <dbReference type="Proteomes" id="UP000807342"/>
    </source>
</evidence>